<proteinExistence type="inferred from homology"/>
<evidence type="ECO:0000256" key="2">
    <source>
        <dbReference type="ARBA" id="ARBA00022617"/>
    </source>
</evidence>
<keyword evidence="2 7" id="KW-0349">Heme</keyword>
<dbReference type="PRINTS" id="PR00385">
    <property type="entry name" value="P450"/>
</dbReference>
<dbReference type="PANTHER" id="PTHR46696">
    <property type="entry name" value="P450, PUTATIVE (EUROFUNG)-RELATED"/>
    <property type="match status" value="1"/>
</dbReference>
<keyword evidence="3 7" id="KW-0479">Metal-binding</keyword>
<evidence type="ECO:0000256" key="3">
    <source>
        <dbReference type="ARBA" id="ARBA00022723"/>
    </source>
</evidence>
<dbReference type="PANTHER" id="PTHR46696:SF1">
    <property type="entry name" value="CYTOCHROME P450 YJIB-RELATED"/>
    <property type="match status" value="1"/>
</dbReference>
<dbReference type="FunFam" id="1.10.630.10:FF:000018">
    <property type="entry name" value="Cytochrome P450 monooxygenase"/>
    <property type="match status" value="1"/>
</dbReference>
<accession>A0A5C4V2N8</accession>
<dbReference type="InterPro" id="IPR036396">
    <property type="entry name" value="Cyt_P450_sf"/>
</dbReference>
<evidence type="ECO:0000313" key="9">
    <source>
        <dbReference type="EMBL" id="KAB8185192.1"/>
    </source>
</evidence>
<dbReference type="GO" id="GO:0005506">
    <property type="term" value="F:iron ion binding"/>
    <property type="evidence" value="ECO:0007669"/>
    <property type="project" value="InterPro"/>
</dbReference>
<evidence type="ECO:0000256" key="5">
    <source>
        <dbReference type="ARBA" id="ARBA00023004"/>
    </source>
</evidence>
<comment type="caution">
    <text evidence="9">The sequence shown here is derived from an EMBL/GenBank/DDBJ whole genome shotgun (WGS) entry which is preliminary data.</text>
</comment>
<dbReference type="InterPro" id="IPR001128">
    <property type="entry name" value="Cyt_P450"/>
</dbReference>
<dbReference type="OrthoDB" id="4133219at2"/>
<name>A0A5C4V2N8_9ACTN</name>
<keyword evidence="5 7" id="KW-0408">Iron</keyword>
<gene>
    <name evidence="9" type="ORF">FH608_047765</name>
</gene>
<dbReference type="PRINTS" id="PR00359">
    <property type="entry name" value="BP450"/>
</dbReference>
<dbReference type="Pfam" id="PF00067">
    <property type="entry name" value="p450"/>
    <property type="match status" value="1"/>
</dbReference>
<sequence length="405" mass="44389">MTTHGETTTEPLPGLPTDRPNPFDPPAALRPIRDRGPLHRMTYTDGRPGWLVTGYAEARTVLDDPRFSNSFHADFSPPIEELAVAKAPETVLPPGFFLAMDDPEHARFRKLLIGQFTTRRMQALEPHIIEIVEARLDEMARTGSPADLVTAFARPIPSMVICELLGVPYADRDRFQEDADTMVDLERTAGERAGAVQSVMGYLAELVGRKRAEPADDMLGGLVAGGALNDAELAGVATFLLVAGHDTTANMLGLGTFLLLQNPDQAALLRQDPALADQAVEEMLRYLTIAHIGPIRVATEDVPMSGQTIRAGETVTISLPVAHRDPDRFADPDRLDLTRHSRGHLAFGHGIHQCLGQQLARVELRVAYPALLRRFPGLRLTVPPEQVPLRTRGTLYGVDRLPVAW</sequence>
<keyword evidence="6 7" id="KW-0503">Monooxygenase</keyword>
<evidence type="ECO:0000256" key="8">
    <source>
        <dbReference type="SAM" id="MobiDB-lite"/>
    </source>
</evidence>
<dbReference type="InterPro" id="IPR002397">
    <property type="entry name" value="Cyt_P450_B"/>
</dbReference>
<evidence type="ECO:0000256" key="7">
    <source>
        <dbReference type="RuleBase" id="RU000461"/>
    </source>
</evidence>
<evidence type="ECO:0000256" key="6">
    <source>
        <dbReference type="ARBA" id="ARBA00023033"/>
    </source>
</evidence>
<dbReference type="EMBL" id="VDLX02000031">
    <property type="protein sequence ID" value="KAB8185192.1"/>
    <property type="molecule type" value="Genomic_DNA"/>
</dbReference>
<evidence type="ECO:0000313" key="10">
    <source>
        <dbReference type="Proteomes" id="UP000312512"/>
    </source>
</evidence>
<dbReference type="GO" id="GO:0016705">
    <property type="term" value="F:oxidoreductase activity, acting on paired donors, with incorporation or reduction of molecular oxygen"/>
    <property type="evidence" value="ECO:0007669"/>
    <property type="project" value="InterPro"/>
</dbReference>
<evidence type="ECO:0000256" key="1">
    <source>
        <dbReference type="ARBA" id="ARBA00010617"/>
    </source>
</evidence>
<feature type="region of interest" description="Disordered" evidence="8">
    <location>
        <begin position="1"/>
        <end position="40"/>
    </location>
</feature>
<keyword evidence="10" id="KW-1185">Reference proteome</keyword>
<dbReference type="InterPro" id="IPR017972">
    <property type="entry name" value="Cyt_P450_CS"/>
</dbReference>
<dbReference type="Gene3D" id="1.10.630.10">
    <property type="entry name" value="Cytochrome P450"/>
    <property type="match status" value="1"/>
</dbReference>
<dbReference type="SUPFAM" id="SSF48264">
    <property type="entry name" value="Cytochrome P450"/>
    <property type="match status" value="1"/>
</dbReference>
<evidence type="ECO:0000256" key="4">
    <source>
        <dbReference type="ARBA" id="ARBA00023002"/>
    </source>
</evidence>
<dbReference type="CDD" id="cd11030">
    <property type="entry name" value="CYP105-like"/>
    <property type="match status" value="1"/>
</dbReference>
<dbReference type="GO" id="GO:0004497">
    <property type="term" value="F:monooxygenase activity"/>
    <property type="evidence" value="ECO:0007669"/>
    <property type="project" value="UniProtKB-KW"/>
</dbReference>
<dbReference type="Proteomes" id="UP000312512">
    <property type="component" value="Unassembled WGS sequence"/>
</dbReference>
<keyword evidence="4 7" id="KW-0560">Oxidoreductase</keyword>
<dbReference type="GO" id="GO:0020037">
    <property type="term" value="F:heme binding"/>
    <property type="evidence" value="ECO:0007669"/>
    <property type="project" value="InterPro"/>
</dbReference>
<reference evidence="9 10" key="1">
    <citation type="submission" date="2019-10" db="EMBL/GenBank/DDBJ databases">
        <title>Nonomuraea sp. nov., isolated from Phyllanthus amarus.</title>
        <authorList>
            <person name="Klykleung N."/>
            <person name="Tanasupawat S."/>
        </authorList>
    </citation>
    <scope>NUCLEOTIDE SEQUENCE [LARGE SCALE GENOMIC DNA]</scope>
    <source>
        <strain evidence="9 10">PA1-10</strain>
    </source>
</reference>
<comment type="similarity">
    <text evidence="1 7">Belongs to the cytochrome P450 family.</text>
</comment>
<organism evidence="9 10">
    <name type="scientific">Nonomuraea phyllanthi</name>
    <dbReference type="NCBI Taxonomy" id="2219224"/>
    <lineage>
        <taxon>Bacteria</taxon>
        <taxon>Bacillati</taxon>
        <taxon>Actinomycetota</taxon>
        <taxon>Actinomycetes</taxon>
        <taxon>Streptosporangiales</taxon>
        <taxon>Streptosporangiaceae</taxon>
        <taxon>Nonomuraea</taxon>
    </lineage>
</organism>
<protein>
    <submittedName>
        <fullName evidence="9">Cytochrome P450</fullName>
    </submittedName>
</protein>
<feature type="compositionally biased region" description="Low complexity" evidence="8">
    <location>
        <begin position="1"/>
        <end position="17"/>
    </location>
</feature>
<dbReference type="PROSITE" id="PS00086">
    <property type="entry name" value="CYTOCHROME_P450"/>
    <property type="match status" value="1"/>
</dbReference>
<dbReference type="AlphaFoldDB" id="A0A5C4V2N8"/>
<dbReference type="RefSeq" id="WP_139637855.1">
    <property type="nucleotide sequence ID" value="NZ_VDLX02000031.1"/>
</dbReference>